<comment type="subcellular location">
    <subcellularLocation>
        <location evidence="1">Cell membrane</location>
        <topology evidence="1">Multi-pass membrane protein</topology>
    </subcellularLocation>
</comment>
<evidence type="ECO:0000313" key="10">
    <source>
        <dbReference type="Proteomes" id="UP001501771"/>
    </source>
</evidence>
<gene>
    <name evidence="9" type="ORF">GCM10009844_06240</name>
</gene>
<feature type="transmembrane region" description="Helical" evidence="7">
    <location>
        <begin position="486"/>
        <end position="506"/>
    </location>
</feature>
<feature type="transmembrane region" description="Helical" evidence="7">
    <location>
        <begin position="412"/>
        <end position="432"/>
    </location>
</feature>
<evidence type="ECO:0000256" key="5">
    <source>
        <dbReference type="ARBA" id="ARBA00023136"/>
    </source>
</evidence>
<feature type="domain" description="ABC3 transporter permease C-terminal" evidence="8">
    <location>
        <begin position="719"/>
        <end position="833"/>
    </location>
</feature>
<feature type="domain" description="ABC3 transporter permease C-terminal" evidence="8">
    <location>
        <begin position="271"/>
        <end position="390"/>
    </location>
</feature>
<reference evidence="10" key="1">
    <citation type="journal article" date="2019" name="Int. J. Syst. Evol. Microbiol.">
        <title>The Global Catalogue of Microorganisms (GCM) 10K type strain sequencing project: providing services to taxonomists for standard genome sequencing and annotation.</title>
        <authorList>
            <consortium name="The Broad Institute Genomics Platform"/>
            <consortium name="The Broad Institute Genome Sequencing Center for Infectious Disease"/>
            <person name="Wu L."/>
            <person name="Ma J."/>
        </authorList>
    </citation>
    <scope>NUCLEOTIDE SEQUENCE [LARGE SCALE GENOMIC DNA]</scope>
    <source>
        <strain evidence="10">JCM 16022</strain>
    </source>
</reference>
<evidence type="ECO:0000256" key="2">
    <source>
        <dbReference type="ARBA" id="ARBA00022475"/>
    </source>
</evidence>
<accession>A0ABP5KZ88</accession>
<evidence type="ECO:0000256" key="6">
    <source>
        <dbReference type="ARBA" id="ARBA00038076"/>
    </source>
</evidence>
<proteinExistence type="inferred from homology"/>
<sequence length="842" mass="85902">MVKHSLRSLLAHKLRLLLTVTAVTVGVAFVSGTFVLSDTMGKAFDELYAGLTKGTDVTVRAEAAYTDISTQGQQRPLEESLVGQVRQMPGVAVAEGGVTGFALILDAHGDPIQPGGAPTLGSSVAQDRRLAGDFSFRDGRAPAGPDEVALDAASARKAGYRVGDTARIVFQNGTGSFTVVGLVGFGETDSLAGATLAAFDLRTAQQRLDKVGEVDQIDVVGDSSVTPTELRDAIAQRLPAGVEALTGAEVADQGSAAIRDGLGIFTNILLVFAAVSLLVGSFVIWNTFNVLVAQRRRETALLRAVGATRRQVLGGIVLEALLVGVVSSALGLLAGVGLAVGIRELLAAVGIEVPTTSAAVEPRTVVAGVLVGVVVTVVAAVAPAYGATRVAPVEALREATPTSQSLGRVRRLGGWALLGLGLAGLVGCAVVGRAPVLTGVSTLVAFAGLVMAGPLLARAVASVANRGRRGNGWRLAARNVRRSPQRAAATALALTIGLTVVCAVAVTASSTKASVADLVRGGNRADLIIKPLAQSGGASPAVADILRERDDVATVVEMRYTGARVDGGSTALAGVSTGGVADVADLGVASGSLDDFTGGTMLLGTRAADRLGLAPGDEVTVTFPETGDVTLRVAATFERDALIGSQYVVALSDYAANVTSQLDTAIMVRDAAGADTAEVRSAVTAALTDYPNLDIQDGDDLIRDTQADVDQMLGLVTALLALAVVVAVLGIVNTLALSVVERTRELGLMRAVGATRRQVRSVVRRESVLISLLGALTGVGLGTVAGVALSRAMVDEGISRVSVPVPTLLVYVLVAALVGVLAAIGPARRASRVDVLRAITVE</sequence>
<keyword evidence="10" id="KW-1185">Reference proteome</keyword>
<feature type="transmembrane region" description="Helical" evidence="7">
    <location>
        <begin position="444"/>
        <end position="465"/>
    </location>
</feature>
<dbReference type="RefSeq" id="WP_344147400.1">
    <property type="nucleotide sequence ID" value="NZ_BAAAQR010000001.1"/>
</dbReference>
<dbReference type="InterPro" id="IPR003838">
    <property type="entry name" value="ABC3_permease_C"/>
</dbReference>
<feature type="transmembrane region" description="Helical" evidence="7">
    <location>
        <begin position="365"/>
        <end position="387"/>
    </location>
</feature>
<protein>
    <submittedName>
        <fullName evidence="9">ABC transporter permease</fullName>
    </submittedName>
</protein>
<name>A0ABP5KZ88_9ACTN</name>
<keyword evidence="3 7" id="KW-0812">Transmembrane</keyword>
<organism evidence="9 10">
    <name type="scientific">Nocardioides koreensis</name>
    <dbReference type="NCBI Taxonomy" id="433651"/>
    <lineage>
        <taxon>Bacteria</taxon>
        <taxon>Bacillati</taxon>
        <taxon>Actinomycetota</taxon>
        <taxon>Actinomycetes</taxon>
        <taxon>Propionibacteriales</taxon>
        <taxon>Nocardioidaceae</taxon>
        <taxon>Nocardioides</taxon>
    </lineage>
</organism>
<dbReference type="Proteomes" id="UP001501771">
    <property type="component" value="Unassembled WGS sequence"/>
</dbReference>
<feature type="transmembrane region" description="Helical" evidence="7">
    <location>
        <begin position="312"/>
        <end position="340"/>
    </location>
</feature>
<dbReference type="PANTHER" id="PTHR30572:SF4">
    <property type="entry name" value="ABC TRANSPORTER PERMEASE YTRF"/>
    <property type="match status" value="1"/>
</dbReference>
<feature type="transmembrane region" description="Helical" evidence="7">
    <location>
        <begin position="808"/>
        <end position="827"/>
    </location>
</feature>
<dbReference type="Pfam" id="PF02687">
    <property type="entry name" value="FtsX"/>
    <property type="match status" value="2"/>
</dbReference>
<evidence type="ECO:0000256" key="7">
    <source>
        <dbReference type="SAM" id="Phobius"/>
    </source>
</evidence>
<evidence type="ECO:0000256" key="3">
    <source>
        <dbReference type="ARBA" id="ARBA00022692"/>
    </source>
</evidence>
<keyword evidence="5 7" id="KW-0472">Membrane</keyword>
<dbReference type="InterPro" id="IPR050250">
    <property type="entry name" value="Macrolide_Exporter_MacB"/>
</dbReference>
<keyword evidence="2" id="KW-1003">Cell membrane</keyword>
<dbReference type="EMBL" id="BAAAQR010000001">
    <property type="protein sequence ID" value="GAA2138343.1"/>
    <property type="molecule type" value="Genomic_DNA"/>
</dbReference>
<feature type="transmembrane region" description="Helical" evidence="7">
    <location>
        <begin position="767"/>
        <end position="788"/>
    </location>
</feature>
<evidence type="ECO:0000256" key="1">
    <source>
        <dbReference type="ARBA" id="ARBA00004651"/>
    </source>
</evidence>
<evidence type="ECO:0000256" key="4">
    <source>
        <dbReference type="ARBA" id="ARBA00022989"/>
    </source>
</evidence>
<comment type="similarity">
    <text evidence="6">Belongs to the ABC-4 integral membrane protein family.</text>
</comment>
<feature type="transmembrane region" description="Helical" evidence="7">
    <location>
        <begin position="712"/>
        <end position="740"/>
    </location>
</feature>
<evidence type="ECO:0000313" key="9">
    <source>
        <dbReference type="EMBL" id="GAA2138343.1"/>
    </source>
</evidence>
<keyword evidence="4 7" id="KW-1133">Transmembrane helix</keyword>
<evidence type="ECO:0000259" key="8">
    <source>
        <dbReference type="Pfam" id="PF02687"/>
    </source>
</evidence>
<dbReference type="PANTHER" id="PTHR30572">
    <property type="entry name" value="MEMBRANE COMPONENT OF TRANSPORTER-RELATED"/>
    <property type="match status" value="1"/>
</dbReference>
<comment type="caution">
    <text evidence="9">The sequence shown here is derived from an EMBL/GenBank/DDBJ whole genome shotgun (WGS) entry which is preliminary data.</text>
</comment>
<feature type="transmembrane region" description="Helical" evidence="7">
    <location>
        <begin position="268"/>
        <end position="292"/>
    </location>
</feature>